<reference evidence="9" key="1">
    <citation type="submission" date="2025-08" db="UniProtKB">
        <authorList>
            <consortium name="RefSeq"/>
        </authorList>
    </citation>
    <scope>IDENTIFICATION</scope>
</reference>
<dbReference type="Proteomes" id="UP000515124">
    <property type="component" value="Unplaced"/>
</dbReference>
<evidence type="ECO:0000256" key="6">
    <source>
        <dbReference type="ARBA" id="ARBA00023157"/>
    </source>
</evidence>
<dbReference type="PANTHER" id="PTHR33109">
    <property type="entry name" value="EPIDERMAL PATTERNING FACTOR-LIKE PROTEIN 4"/>
    <property type="match status" value="1"/>
</dbReference>
<sequence length="109" mass="12038">MQQEANPRTLMFALVLTMLISSCLVHSSNLANSPSPSLAVVGMPMPNEPPRRIVKKGRRGSFPATCHLKCNQCEPCMPVQVSVRAMALVENEYYPQVWKCSCGDNIFSP</sequence>
<dbReference type="InterPro" id="IPR039455">
    <property type="entry name" value="EPFL"/>
</dbReference>
<evidence type="ECO:0000256" key="3">
    <source>
        <dbReference type="ARBA" id="ARBA00022473"/>
    </source>
</evidence>
<keyword evidence="5 7" id="KW-0732">Signal</keyword>
<accession>A0A6P5T4Y3</accession>
<comment type="similarity">
    <text evidence="2 7">Belongs to the plant cysteine rich small secretory peptide family. Epidermal patterning factor subfamily.</text>
</comment>
<keyword evidence="6" id="KW-1015">Disulfide bond</keyword>
<keyword evidence="8" id="KW-1185">Reference proteome</keyword>
<dbReference type="KEGG" id="pavi:110763689"/>
<comment type="function">
    <text evidence="7">Controls stomatal patterning.</text>
</comment>
<dbReference type="GeneID" id="110763689"/>
<proteinExistence type="inferred from homology"/>
<protein>
    <recommendedName>
        <fullName evidence="7">Epidermal patterning factor-like protein</fullName>
    </recommendedName>
</protein>
<organism evidence="8 9">
    <name type="scientific">Prunus avium</name>
    <name type="common">Cherry</name>
    <name type="synonym">Cerasus avium</name>
    <dbReference type="NCBI Taxonomy" id="42229"/>
    <lineage>
        <taxon>Eukaryota</taxon>
        <taxon>Viridiplantae</taxon>
        <taxon>Streptophyta</taxon>
        <taxon>Embryophyta</taxon>
        <taxon>Tracheophyta</taxon>
        <taxon>Spermatophyta</taxon>
        <taxon>Magnoliopsida</taxon>
        <taxon>eudicotyledons</taxon>
        <taxon>Gunneridae</taxon>
        <taxon>Pentapetalae</taxon>
        <taxon>rosids</taxon>
        <taxon>fabids</taxon>
        <taxon>Rosales</taxon>
        <taxon>Rosaceae</taxon>
        <taxon>Amygdaloideae</taxon>
        <taxon>Amygdaleae</taxon>
        <taxon>Prunus</taxon>
    </lineage>
</organism>
<keyword evidence="3 7" id="KW-0217">Developmental protein</keyword>
<feature type="signal peptide" evidence="7">
    <location>
        <begin position="1"/>
        <end position="25"/>
    </location>
</feature>
<dbReference type="GO" id="GO:0010052">
    <property type="term" value="P:guard cell differentiation"/>
    <property type="evidence" value="ECO:0007669"/>
    <property type="project" value="UniProtKB-UniRule"/>
</dbReference>
<dbReference type="PANTHER" id="PTHR33109:SF49">
    <property type="entry name" value="EPIDERMAL PATTERNING FACTOR-LIKE PROTEIN"/>
    <property type="match status" value="1"/>
</dbReference>
<name>A0A6P5T4Y3_PRUAV</name>
<dbReference type="Pfam" id="PF17181">
    <property type="entry name" value="EPF"/>
    <property type="match status" value="1"/>
</dbReference>
<dbReference type="Gramene" id="Pav_sc0001009.1_g160.1.mk:mrna">
    <property type="protein sequence ID" value="Pav_sc0001009.1_g160.1.mk:mrna"/>
    <property type="gene ID" value="Pav_sc0001009.1_g160.1.mk"/>
</dbReference>
<feature type="chain" id="PRO_5028502672" description="Epidermal patterning factor-like protein" evidence="7">
    <location>
        <begin position="26"/>
        <end position="109"/>
    </location>
</feature>
<dbReference type="GO" id="GO:0005576">
    <property type="term" value="C:extracellular region"/>
    <property type="evidence" value="ECO:0007669"/>
    <property type="project" value="UniProtKB-SubCell"/>
</dbReference>
<keyword evidence="4 7" id="KW-0964">Secreted</keyword>
<evidence type="ECO:0000256" key="2">
    <source>
        <dbReference type="ARBA" id="ARBA00008127"/>
    </source>
</evidence>
<dbReference type="AlphaFoldDB" id="A0A6P5T4Y3"/>
<evidence type="ECO:0000256" key="1">
    <source>
        <dbReference type="ARBA" id="ARBA00004613"/>
    </source>
</evidence>
<evidence type="ECO:0000256" key="4">
    <source>
        <dbReference type="ARBA" id="ARBA00022525"/>
    </source>
</evidence>
<evidence type="ECO:0000313" key="8">
    <source>
        <dbReference type="Proteomes" id="UP000515124"/>
    </source>
</evidence>
<dbReference type="RefSeq" id="XP_021822220.1">
    <property type="nucleotide sequence ID" value="XM_021966528.1"/>
</dbReference>
<comment type="subcellular location">
    <subcellularLocation>
        <location evidence="1 7">Secreted</location>
    </subcellularLocation>
</comment>
<evidence type="ECO:0000256" key="5">
    <source>
        <dbReference type="ARBA" id="ARBA00022729"/>
    </source>
</evidence>
<evidence type="ECO:0000313" key="9">
    <source>
        <dbReference type="RefSeq" id="XP_021822220.1"/>
    </source>
</evidence>
<evidence type="ECO:0000256" key="7">
    <source>
        <dbReference type="RuleBase" id="RU367102"/>
    </source>
</evidence>
<gene>
    <name evidence="9" type="primary">LOC110763689</name>
</gene>